<evidence type="ECO:0000256" key="3">
    <source>
        <dbReference type="PROSITE-ProRule" id="PRU00708"/>
    </source>
</evidence>
<dbReference type="InterPro" id="IPR011990">
    <property type="entry name" value="TPR-like_helical_dom_sf"/>
</dbReference>
<dbReference type="SMR" id="Q2QY65"/>
<dbReference type="GO" id="GO:0003723">
    <property type="term" value="F:RNA binding"/>
    <property type="evidence" value="ECO:0007669"/>
    <property type="project" value="InterPro"/>
</dbReference>
<dbReference type="EMBL" id="AK061334">
    <property type="protein sequence ID" value="BAG87862.1"/>
    <property type="molecule type" value="mRNA"/>
</dbReference>
<sequence length="100" mass="10747">MPVHGQNLVSWNSMLNSFAANGRPNEVLTVFREMLGVNFAPDGVTIVSVLTACAEIGALALGRRVHVYAEKVVLVDNSHVSNALINLYAKCGIVNDARLI</sequence>
<dbReference type="PANTHER" id="PTHR47926:SF507">
    <property type="entry name" value="DYW DOMAIN-CONTAINING PROTEIN"/>
    <property type="match status" value="1"/>
</dbReference>
<evidence type="ECO:0000256" key="2">
    <source>
        <dbReference type="ARBA" id="ARBA00022946"/>
    </source>
</evidence>
<reference evidence="4" key="4">
    <citation type="submission" date="2006-01" db="EMBL/GenBank/DDBJ databases">
        <authorList>
            <person name="Buell R."/>
        </authorList>
    </citation>
    <scope>NUCLEOTIDE SEQUENCE</scope>
</reference>
<organism evidence="4">
    <name type="scientific">Oryza sativa subsp. japonica</name>
    <name type="common">Rice</name>
    <dbReference type="NCBI Taxonomy" id="39947"/>
    <lineage>
        <taxon>Eukaryota</taxon>
        <taxon>Viridiplantae</taxon>
        <taxon>Streptophyta</taxon>
        <taxon>Embryophyta</taxon>
        <taxon>Tracheophyta</taxon>
        <taxon>Spermatophyta</taxon>
        <taxon>Magnoliopsida</taxon>
        <taxon>Liliopsida</taxon>
        <taxon>Poales</taxon>
        <taxon>Poaceae</taxon>
        <taxon>BOP clade</taxon>
        <taxon>Oryzoideae</taxon>
        <taxon>Oryzeae</taxon>
        <taxon>Oryzinae</taxon>
        <taxon>Oryza</taxon>
        <taxon>Oryza sativa</taxon>
    </lineage>
</organism>
<dbReference type="NCBIfam" id="TIGR00756">
    <property type="entry name" value="PPR"/>
    <property type="match status" value="1"/>
</dbReference>
<name>Q2QY65_ORYSJ</name>
<keyword evidence="2" id="KW-0809">Transit peptide</keyword>
<feature type="repeat" description="PPR" evidence="3">
    <location>
        <begin position="7"/>
        <end position="41"/>
    </location>
</feature>
<dbReference type="OrthoDB" id="775639at2759"/>
<dbReference type="PANTHER" id="PTHR47926">
    <property type="entry name" value="PENTATRICOPEPTIDE REPEAT-CONTAINING PROTEIN"/>
    <property type="match status" value="1"/>
</dbReference>
<evidence type="ECO:0000256" key="1">
    <source>
        <dbReference type="ARBA" id="ARBA00022737"/>
    </source>
</evidence>
<dbReference type="InterPro" id="IPR046960">
    <property type="entry name" value="PPR_At4g14850-like_plant"/>
</dbReference>
<reference evidence="4" key="2">
    <citation type="journal article" date="2005" name="BMC Biol.">
        <title>The sequence of rice chromosomes 11 and 12, rich in disease resistance genes and recent gene duplications.</title>
        <authorList>
            <consortium name="The rice chromosomes 11 and 12 sequencing consortia"/>
        </authorList>
    </citation>
    <scope>NUCLEOTIDE SEQUENCE [LARGE SCALE GENOMIC DNA]</scope>
</reference>
<evidence type="ECO:0000313" key="4">
    <source>
        <dbReference type="EMBL" id="ABA96395.2"/>
    </source>
</evidence>
<evidence type="ECO:0000313" key="6">
    <source>
        <dbReference type="EMBL" id="BAG90177.1"/>
    </source>
</evidence>
<dbReference type="KEGG" id="osa:4351411"/>
<protein>
    <submittedName>
        <fullName evidence="4">Pentatricopeptide, putative, expressed</fullName>
    </submittedName>
    <submittedName>
        <fullName evidence="5">cDNA clone:006-303-B06, full insert sequence</fullName>
    </submittedName>
    <submittedName>
        <fullName evidence="6">cDNA clone:J013090C23, full insert sequence</fullName>
    </submittedName>
</protein>
<reference evidence="4" key="3">
    <citation type="submission" date="2005-04" db="EMBL/GenBank/DDBJ databases">
        <authorList>
            <person name="Buell C.R."/>
            <person name="Wing R.A."/>
            <person name="McCombie W.A."/>
            <person name="Ouyang S."/>
        </authorList>
    </citation>
    <scope>NUCLEOTIDE SEQUENCE</scope>
</reference>
<reference evidence="5" key="1">
    <citation type="journal article" date="2003" name="Science">
        <title>Collection, Mapping, and Annotation of Over 28,000 cDNA Clones from japonica Rice.</title>
        <authorList>
            <person name="Kikuchi S."/>
            <person name="Satoh K."/>
            <person name="Nagata T."/>
            <person name="Kawagashira N."/>
            <person name="Doi K."/>
            <person name="Kishimoto N."/>
            <person name="Yazaki J."/>
            <person name="Ishikawa M."/>
            <person name="Yamada H."/>
            <person name="Ooka H."/>
            <person name="Hotta I."/>
            <person name="Kojima K."/>
            <person name="Namiki T."/>
            <person name="Ohneda E."/>
            <person name="Yahagi W."/>
            <person name="Suzuki K."/>
            <person name="Li C."/>
            <person name="Ohtsuki K."/>
            <person name="Shishiki T."/>
            <person name="Otomo Y."/>
            <person name="Murakami K."/>
            <person name="Iida Y."/>
            <person name="Sugano S."/>
            <person name="Fujimura T."/>
            <person name="Suzuki Y."/>
            <person name="Tsunoda Y."/>
            <person name="Kurosaki T."/>
            <person name="Kodama T."/>
            <person name="Masuda H."/>
            <person name="Kobayashi M."/>
            <person name="Xie Q."/>
            <person name="Lu M."/>
            <person name="Narikawa R."/>
            <person name="Sugiyama A."/>
            <person name="Mizuno K."/>
            <person name="Yokomizo S."/>
            <person name="Niikura J."/>
            <person name="Ikeda R."/>
            <person name="Ishibiki J."/>
            <person name="Kawamata M."/>
            <person name="Yoshimura A."/>
            <person name="Miura J."/>
            <person name="Kusumegi T."/>
            <person name="Oka M."/>
            <person name="Ryu R."/>
            <person name="Ueda M."/>
            <person name="Matsubara K."/>
            <person name="Kawai J."/>
            <person name="Carninci P."/>
            <person name="Adachi J."/>
            <person name="Aizawa K."/>
            <person name="Arakawa T."/>
            <person name="Fukuda S."/>
            <person name="Hara A."/>
            <person name="Hashidume W."/>
            <person name="Hayatsu N."/>
            <person name="Imotani K."/>
            <person name="Ishii Y."/>
            <person name="Itoh M."/>
            <person name="Kagawa I."/>
            <person name="Kondo S."/>
            <person name="Konno H."/>
            <person name="Miyazaki A."/>
            <person name="Osato N."/>
            <person name="Ota Y."/>
            <person name="Saito R."/>
            <person name="Sasaki D."/>
            <person name="Sato K."/>
            <person name="Shibata K."/>
            <person name="Shinagawa A."/>
            <person name="Shiraki T."/>
            <person name="Yoshino M."/>
            <person name="Hayashizaki Y."/>
        </authorList>
    </citation>
    <scope>NUCLEOTIDE SEQUENCE</scope>
</reference>
<dbReference type="Gene3D" id="1.25.40.10">
    <property type="entry name" value="Tetratricopeptide repeat domain"/>
    <property type="match status" value="1"/>
</dbReference>
<dbReference type="AlphaFoldDB" id="Q2QY65"/>
<gene>
    <name evidence="4" type="ordered locus">LOC_Os12g03700</name>
</gene>
<dbReference type="Pfam" id="PF13041">
    <property type="entry name" value="PPR_2"/>
    <property type="match status" value="1"/>
</dbReference>
<evidence type="ECO:0000313" key="5">
    <source>
        <dbReference type="EMBL" id="BAG87862.1"/>
    </source>
</evidence>
<dbReference type="GO" id="GO:0009451">
    <property type="term" value="P:RNA modification"/>
    <property type="evidence" value="ECO:0007669"/>
    <property type="project" value="InterPro"/>
</dbReference>
<accession>Q2QY65</accession>
<dbReference type="PROSITE" id="PS51375">
    <property type="entry name" value="PPR"/>
    <property type="match status" value="1"/>
</dbReference>
<dbReference type="EMBL" id="AK066915">
    <property type="protein sequence ID" value="BAG90177.1"/>
    <property type="molecule type" value="mRNA"/>
</dbReference>
<dbReference type="EMBL" id="DP000011">
    <property type="protein sequence ID" value="ABA96395.2"/>
    <property type="molecule type" value="Genomic_DNA"/>
</dbReference>
<keyword evidence="1" id="KW-0677">Repeat</keyword>
<dbReference type="InterPro" id="IPR002885">
    <property type="entry name" value="PPR_rpt"/>
</dbReference>
<proteinExistence type="evidence at transcript level"/>